<name>A0A6M3J8U9_9ZZZZ</name>
<sequence>MKRRCFWGIIALLVLIFIFNLPKDEPKSFLPLGNVVQIKCEVEYVAYYDEYCHPNGWQGSGIFIRDNLILTAGHIVDGIKEATVFTIDNKEYKAKSWYLETEADIGFIEVDTNDVETTLSFDDAKLGETVWTYGNPFGVFPLLTKGIISAVESPDDFMKTKDMIITDAAINAGNSGCPLFDERGNILGICSWGYRYSQGMSYFVRSEIIELSLWKYFAIKAIQNAN</sequence>
<dbReference type="PRINTS" id="PR00834">
    <property type="entry name" value="PROTEASES2C"/>
</dbReference>
<reference evidence="4" key="1">
    <citation type="submission" date="2020-03" db="EMBL/GenBank/DDBJ databases">
        <title>The deep terrestrial virosphere.</title>
        <authorList>
            <person name="Holmfeldt K."/>
            <person name="Nilsson E."/>
            <person name="Simone D."/>
            <person name="Lopez-Fernandez M."/>
            <person name="Wu X."/>
            <person name="de Brujin I."/>
            <person name="Lundin D."/>
            <person name="Andersson A."/>
            <person name="Bertilsson S."/>
            <person name="Dopson M."/>
        </authorList>
    </citation>
    <scope>NUCLEOTIDE SEQUENCE</scope>
    <source>
        <strain evidence="4">MM415B00360</strain>
    </source>
</reference>
<dbReference type="GO" id="GO:0006508">
    <property type="term" value="P:proteolysis"/>
    <property type="evidence" value="ECO:0007669"/>
    <property type="project" value="UniProtKB-KW"/>
</dbReference>
<dbReference type="InterPro" id="IPR009003">
    <property type="entry name" value="Peptidase_S1_PA"/>
</dbReference>
<dbReference type="Gene3D" id="2.40.10.10">
    <property type="entry name" value="Trypsin-like serine proteases"/>
    <property type="match status" value="2"/>
</dbReference>
<evidence type="ECO:0000313" key="4">
    <source>
        <dbReference type="EMBL" id="QJA66184.1"/>
    </source>
</evidence>
<accession>A0A6M3J8U9</accession>
<dbReference type="SUPFAM" id="SSF50494">
    <property type="entry name" value="Trypsin-like serine proteases"/>
    <property type="match status" value="1"/>
</dbReference>
<dbReference type="GO" id="GO:0004252">
    <property type="term" value="F:serine-type endopeptidase activity"/>
    <property type="evidence" value="ECO:0007669"/>
    <property type="project" value="InterPro"/>
</dbReference>
<dbReference type="Pfam" id="PF13365">
    <property type="entry name" value="Trypsin_2"/>
    <property type="match status" value="1"/>
</dbReference>
<proteinExistence type="inferred from homology"/>
<dbReference type="PANTHER" id="PTHR43343">
    <property type="entry name" value="PEPTIDASE S12"/>
    <property type="match status" value="1"/>
</dbReference>
<keyword evidence="3" id="KW-0378">Hydrolase</keyword>
<dbReference type="InterPro" id="IPR043504">
    <property type="entry name" value="Peptidase_S1_PA_chymotrypsin"/>
</dbReference>
<gene>
    <name evidence="4" type="ORF">MM415B00360_0046</name>
</gene>
<evidence type="ECO:0000256" key="1">
    <source>
        <dbReference type="ARBA" id="ARBA00010541"/>
    </source>
</evidence>
<dbReference type="AlphaFoldDB" id="A0A6M3J8U9"/>
<keyword evidence="2" id="KW-0645">Protease</keyword>
<organism evidence="4">
    <name type="scientific">viral metagenome</name>
    <dbReference type="NCBI Taxonomy" id="1070528"/>
    <lineage>
        <taxon>unclassified sequences</taxon>
        <taxon>metagenomes</taxon>
        <taxon>organismal metagenomes</taxon>
    </lineage>
</organism>
<dbReference type="InterPro" id="IPR051201">
    <property type="entry name" value="Chloro_Bact_Ser_Proteases"/>
</dbReference>
<dbReference type="PANTHER" id="PTHR43343:SF3">
    <property type="entry name" value="PROTEASE DO-LIKE 8, CHLOROPLASTIC"/>
    <property type="match status" value="1"/>
</dbReference>
<dbReference type="EMBL" id="MT141550">
    <property type="protein sequence ID" value="QJA66184.1"/>
    <property type="molecule type" value="Genomic_DNA"/>
</dbReference>
<evidence type="ECO:0000256" key="3">
    <source>
        <dbReference type="ARBA" id="ARBA00022801"/>
    </source>
</evidence>
<protein>
    <submittedName>
        <fullName evidence="4">Putative trypsin-like peptidase domain containing protein</fullName>
    </submittedName>
</protein>
<dbReference type="InterPro" id="IPR001940">
    <property type="entry name" value="Peptidase_S1C"/>
</dbReference>
<comment type="similarity">
    <text evidence="1">Belongs to the peptidase S1C family.</text>
</comment>
<evidence type="ECO:0000256" key="2">
    <source>
        <dbReference type="ARBA" id="ARBA00022670"/>
    </source>
</evidence>